<evidence type="ECO:0000313" key="1">
    <source>
        <dbReference type="EMBL" id="CRL06108.1"/>
    </source>
</evidence>
<dbReference type="Proteomes" id="UP000183832">
    <property type="component" value="Unassembled WGS sequence"/>
</dbReference>
<dbReference type="EMBL" id="CVRI01000066">
    <property type="protein sequence ID" value="CRL06108.1"/>
    <property type="molecule type" value="Genomic_DNA"/>
</dbReference>
<name>A0A1J1J2U5_9DIPT</name>
<gene>
    <name evidence="1" type="ORF">CLUMA_CG019313</name>
</gene>
<proteinExistence type="predicted"/>
<sequence>MLAKIYPDARVSSEVLAIFPGHCEHPLRFCKKVICSVLRTWVHHRIVARQDWTMCSREGGTHNVWCACSIGMRCRISITSTLSICTAEFWWFGGVPFVNH</sequence>
<dbReference type="AlphaFoldDB" id="A0A1J1J2U5"/>
<keyword evidence="2" id="KW-1185">Reference proteome</keyword>
<organism evidence="1 2">
    <name type="scientific">Clunio marinus</name>
    <dbReference type="NCBI Taxonomy" id="568069"/>
    <lineage>
        <taxon>Eukaryota</taxon>
        <taxon>Metazoa</taxon>
        <taxon>Ecdysozoa</taxon>
        <taxon>Arthropoda</taxon>
        <taxon>Hexapoda</taxon>
        <taxon>Insecta</taxon>
        <taxon>Pterygota</taxon>
        <taxon>Neoptera</taxon>
        <taxon>Endopterygota</taxon>
        <taxon>Diptera</taxon>
        <taxon>Nematocera</taxon>
        <taxon>Chironomoidea</taxon>
        <taxon>Chironomidae</taxon>
        <taxon>Clunio</taxon>
    </lineage>
</organism>
<accession>A0A1J1J2U5</accession>
<reference evidence="1 2" key="1">
    <citation type="submission" date="2015-04" db="EMBL/GenBank/DDBJ databases">
        <authorList>
            <person name="Syromyatnikov M.Y."/>
            <person name="Popov V.N."/>
        </authorList>
    </citation>
    <scope>NUCLEOTIDE SEQUENCE [LARGE SCALE GENOMIC DNA]</scope>
</reference>
<protein>
    <submittedName>
        <fullName evidence="1">CLUMA_CG019313, isoform A</fullName>
    </submittedName>
</protein>
<evidence type="ECO:0000313" key="2">
    <source>
        <dbReference type="Proteomes" id="UP000183832"/>
    </source>
</evidence>